<dbReference type="RefSeq" id="XP_028355476.1">
    <property type="nucleotide sequence ID" value="XM_028499675.1"/>
</dbReference>
<keyword evidence="2" id="KW-1185">Reference proteome</keyword>
<name>A0A455CAY2_PHYMC</name>
<reference evidence="3" key="1">
    <citation type="submission" date="2025-08" db="UniProtKB">
        <authorList>
            <consortium name="RefSeq"/>
        </authorList>
    </citation>
    <scope>IDENTIFICATION</scope>
    <source>
        <tissue evidence="3">Muscle</tissue>
    </source>
</reference>
<evidence type="ECO:0000313" key="3">
    <source>
        <dbReference type="RefSeq" id="XP_028355476.1"/>
    </source>
</evidence>
<dbReference type="Proteomes" id="UP000248484">
    <property type="component" value="Chromosome 14"/>
</dbReference>
<evidence type="ECO:0000259" key="1">
    <source>
        <dbReference type="Pfam" id="PF16043"/>
    </source>
</evidence>
<dbReference type="PANTHER" id="PTHR47080:SF1">
    <property type="entry name" value="CHROMOSOME 16 OPEN READING FRAME 96"/>
    <property type="match status" value="1"/>
</dbReference>
<dbReference type="OrthoDB" id="5981048at2759"/>
<dbReference type="GeneID" id="114487748"/>
<feature type="domain" description="DUF4795" evidence="1">
    <location>
        <begin position="2"/>
        <end position="71"/>
    </location>
</feature>
<dbReference type="PANTHER" id="PTHR47080">
    <property type="entry name" value="CHROMOSOME 16 OPEN READING FRAME 96"/>
    <property type="match status" value="1"/>
</dbReference>
<protein>
    <submittedName>
        <fullName evidence="3">Uncharacterized protein C16orf96-like</fullName>
    </submittedName>
</protein>
<accession>A0A455CAY2</accession>
<dbReference type="InterPro" id="IPR032013">
    <property type="entry name" value="DUF4795"/>
</dbReference>
<dbReference type="AlphaFoldDB" id="A0A455CAY2"/>
<sequence length="88" mass="9975">MYKADKSVMEQELKEKADRSSLAGKASRADLDAVAMELNETIQGILFRVMANEDDWKKTVEQLDKDLHTKVRTPVLVTTCCVTNYPEI</sequence>
<dbReference type="KEGG" id="pcad:114487748"/>
<gene>
    <name evidence="3" type="primary">LOC114487748</name>
</gene>
<evidence type="ECO:0000313" key="2">
    <source>
        <dbReference type="Proteomes" id="UP000248484"/>
    </source>
</evidence>
<proteinExistence type="predicted"/>
<organism evidence="2 3">
    <name type="scientific">Physeter macrocephalus</name>
    <name type="common">Sperm whale</name>
    <name type="synonym">Physeter catodon</name>
    <dbReference type="NCBI Taxonomy" id="9755"/>
    <lineage>
        <taxon>Eukaryota</taxon>
        <taxon>Metazoa</taxon>
        <taxon>Chordata</taxon>
        <taxon>Craniata</taxon>
        <taxon>Vertebrata</taxon>
        <taxon>Euteleostomi</taxon>
        <taxon>Mammalia</taxon>
        <taxon>Eutheria</taxon>
        <taxon>Laurasiatheria</taxon>
        <taxon>Artiodactyla</taxon>
        <taxon>Whippomorpha</taxon>
        <taxon>Cetacea</taxon>
        <taxon>Odontoceti</taxon>
        <taxon>Physeteridae</taxon>
        <taxon>Physeter</taxon>
    </lineage>
</organism>
<dbReference type="Pfam" id="PF16043">
    <property type="entry name" value="DUF4795"/>
    <property type="match status" value="1"/>
</dbReference>
<dbReference type="InParanoid" id="A0A455CAY2"/>